<dbReference type="InterPro" id="IPR002372">
    <property type="entry name" value="PQQ_rpt_dom"/>
</dbReference>
<dbReference type="InterPro" id="IPR009081">
    <property type="entry name" value="PP-bd_ACP"/>
</dbReference>
<dbReference type="Pfam" id="PF13360">
    <property type="entry name" value="PQQ_2"/>
    <property type="match status" value="1"/>
</dbReference>
<gene>
    <name evidence="3" type="ORF">TeGR_g7173</name>
</gene>
<evidence type="ECO:0000259" key="1">
    <source>
        <dbReference type="Pfam" id="PF00550"/>
    </source>
</evidence>
<dbReference type="Pfam" id="PF00550">
    <property type="entry name" value="PP-binding"/>
    <property type="match status" value="1"/>
</dbReference>
<protein>
    <recommendedName>
        <fullName evidence="5">Carrier domain-containing protein</fullName>
    </recommendedName>
</protein>
<dbReference type="Gene3D" id="2.130.10.10">
    <property type="entry name" value="YVTN repeat-like/Quinoprotein amine dehydrogenase"/>
    <property type="match status" value="1"/>
</dbReference>
<dbReference type="EMBL" id="BRYB01000415">
    <property type="protein sequence ID" value="GMI29676.1"/>
    <property type="molecule type" value="Genomic_DNA"/>
</dbReference>
<feature type="domain" description="Pyrrolo-quinoline quinone repeat" evidence="2">
    <location>
        <begin position="545"/>
        <end position="612"/>
    </location>
</feature>
<comment type="caution">
    <text evidence="3">The sequence shown here is derived from an EMBL/GenBank/DDBJ whole genome shotgun (WGS) entry which is preliminary data.</text>
</comment>
<dbReference type="InterPro" id="IPR015943">
    <property type="entry name" value="WD40/YVTN_repeat-like_dom_sf"/>
</dbReference>
<sequence>MATLHEMFSAMCFSFGDDTCITIPPSKSSPTQEFGYSELHENAKILAQQLHHRFGCNSETDYVLIPSGAAQIELVSILACSLLHVPFVPVDLDQPLSTITSALASSSSDTRVLAIANATSDSSPSVLSLNAANVHNIVLVSPDCTLLYVLFTSGTFSNPKAVVGSLPATISRLAWFDSTFPATSSSPRVVARPLRYLHQPPFLSKFPTGDLATQCSSTSTYYITGRASEAGKVNGVMVTPQEAVAVFKKHLPSAADCAAVVTSTHELVMFMSPPPPPAGFRSRMAAAGVPFHLIPTRLKLFKELPVKPGGAGKIDVSELRRLAEESPPLPPPPTHVEATVPHIIAQILSMPANDLSLGSSFVDLGGDSALSISLIYQLEKSGFSKLTTADVLGAPVSGLTVQFRACVDSSPCRTGRGVVVAACQGGEVIAVNAMHNPVDIAIGVYSQHVELRIEAHTSLGANEKVEADVVQASWCEGCNEGPDILVVSYNPVSNSGTLWKLDEFDLSVKWSADLGGLAKSHPYISNEKGGRRPDRYRTFRFPNFYAVGTYNGDVVAVDDDGKELWRTNVGFKIHATPVRCGDYLIVCSVDHDQGVVALDMATGSVEHRIEVEEMAPVYAQMLNEDIWGDGGSAKAVDLYGAGWSMKVEPVDGKHTVVVKKEWEATTWLPVFGGIAWDRRCQYVYGGHDRMLRRWVEPGGSRKSDTVDAKEVDLGAAILAAPTRCDFFPRGLLKPPHKSIVASTTAGDVIFLDEDLNHQGRVRLGGEIFSRPCSLGWGVAVGARDSKLHFVRPPLDWQAGDSTSDIAADILAATAYLDP</sequence>
<proteinExistence type="predicted"/>
<dbReference type="SUPFAM" id="SSF47336">
    <property type="entry name" value="ACP-like"/>
    <property type="match status" value="1"/>
</dbReference>
<dbReference type="InterPro" id="IPR052091">
    <property type="entry name" value="Beta-ala_Activ/Resist"/>
</dbReference>
<dbReference type="SUPFAM" id="SSF50998">
    <property type="entry name" value="Quinoprotein alcohol dehydrogenase-like"/>
    <property type="match status" value="1"/>
</dbReference>
<dbReference type="InterPro" id="IPR011047">
    <property type="entry name" value="Quinoprotein_ADH-like_sf"/>
</dbReference>
<evidence type="ECO:0000259" key="2">
    <source>
        <dbReference type="Pfam" id="PF13360"/>
    </source>
</evidence>
<evidence type="ECO:0008006" key="5">
    <source>
        <dbReference type="Google" id="ProtNLM"/>
    </source>
</evidence>
<organism evidence="3 4">
    <name type="scientific">Tetraparma gracilis</name>
    <dbReference type="NCBI Taxonomy" id="2962635"/>
    <lineage>
        <taxon>Eukaryota</taxon>
        <taxon>Sar</taxon>
        <taxon>Stramenopiles</taxon>
        <taxon>Ochrophyta</taxon>
        <taxon>Bolidophyceae</taxon>
        <taxon>Parmales</taxon>
        <taxon>Triparmaceae</taxon>
        <taxon>Tetraparma</taxon>
    </lineage>
</organism>
<accession>A0ABQ6MPL4</accession>
<feature type="domain" description="Carrier" evidence="1">
    <location>
        <begin position="343"/>
        <end position="381"/>
    </location>
</feature>
<dbReference type="InterPro" id="IPR036736">
    <property type="entry name" value="ACP-like_sf"/>
</dbReference>
<dbReference type="Gene3D" id="1.10.1200.10">
    <property type="entry name" value="ACP-like"/>
    <property type="match status" value="1"/>
</dbReference>
<dbReference type="PANTHER" id="PTHR44394:SF1">
    <property type="entry name" value="BETA-ALANINE-ACTIVATING ENZYME"/>
    <property type="match status" value="1"/>
</dbReference>
<evidence type="ECO:0000313" key="4">
    <source>
        <dbReference type="Proteomes" id="UP001165060"/>
    </source>
</evidence>
<dbReference type="Gene3D" id="3.40.50.12780">
    <property type="entry name" value="N-terminal domain of ligase-like"/>
    <property type="match status" value="1"/>
</dbReference>
<evidence type="ECO:0000313" key="3">
    <source>
        <dbReference type="EMBL" id="GMI29676.1"/>
    </source>
</evidence>
<dbReference type="InterPro" id="IPR042099">
    <property type="entry name" value="ANL_N_sf"/>
</dbReference>
<keyword evidence="4" id="KW-1185">Reference proteome</keyword>
<reference evidence="3 4" key="1">
    <citation type="journal article" date="2023" name="Commun. Biol.">
        <title>Genome analysis of Parmales, the sister group of diatoms, reveals the evolutionary specialization of diatoms from phago-mixotrophs to photoautotrophs.</title>
        <authorList>
            <person name="Ban H."/>
            <person name="Sato S."/>
            <person name="Yoshikawa S."/>
            <person name="Yamada K."/>
            <person name="Nakamura Y."/>
            <person name="Ichinomiya M."/>
            <person name="Sato N."/>
            <person name="Blanc-Mathieu R."/>
            <person name="Endo H."/>
            <person name="Kuwata A."/>
            <person name="Ogata H."/>
        </authorList>
    </citation>
    <scope>NUCLEOTIDE SEQUENCE [LARGE SCALE GENOMIC DNA]</scope>
</reference>
<dbReference type="Proteomes" id="UP001165060">
    <property type="component" value="Unassembled WGS sequence"/>
</dbReference>
<name>A0ABQ6MPL4_9STRA</name>
<dbReference type="PANTHER" id="PTHR44394">
    <property type="entry name" value="BETA-ALANINE-ACTIVATING ENZYME"/>
    <property type="match status" value="1"/>
</dbReference>
<dbReference type="SUPFAM" id="SSF56801">
    <property type="entry name" value="Acetyl-CoA synthetase-like"/>
    <property type="match status" value="2"/>
</dbReference>